<dbReference type="Gene3D" id="3.40.50.1820">
    <property type="entry name" value="alpha/beta hydrolase"/>
    <property type="match status" value="1"/>
</dbReference>
<dbReference type="PROSITE" id="PS00131">
    <property type="entry name" value="CARBOXYPEPT_SER_SER"/>
    <property type="match status" value="1"/>
</dbReference>
<dbReference type="Pfam" id="PF00450">
    <property type="entry name" value="Peptidase_S10"/>
    <property type="match status" value="1"/>
</dbReference>
<dbReference type="GO" id="GO:0006508">
    <property type="term" value="P:proteolysis"/>
    <property type="evidence" value="ECO:0007669"/>
    <property type="project" value="UniProtKB-KW"/>
</dbReference>
<keyword evidence="3 7" id="KW-0645">Protease</keyword>
<reference evidence="8" key="1">
    <citation type="submission" date="2022-08" db="EMBL/GenBank/DDBJ databases">
        <title>Novel sulphate-reducing endosymbionts in the free-living metamonad Anaeramoeba.</title>
        <authorList>
            <person name="Jerlstrom-Hultqvist J."/>
            <person name="Cepicka I."/>
            <person name="Gallot-Lavallee L."/>
            <person name="Salas-Leiva D."/>
            <person name="Curtis B.A."/>
            <person name="Zahonova K."/>
            <person name="Pipaliya S."/>
            <person name="Dacks J."/>
            <person name="Roger A.J."/>
        </authorList>
    </citation>
    <scope>NUCLEOTIDE SEQUENCE</scope>
    <source>
        <strain evidence="8">Busselton2</strain>
    </source>
</reference>
<dbReference type="InterPro" id="IPR029058">
    <property type="entry name" value="AB_hydrolase_fold"/>
</dbReference>
<dbReference type="EC" id="3.4.16.-" evidence="7"/>
<dbReference type="PANTHER" id="PTHR11802:SF3">
    <property type="entry name" value="RETINOID-INDUCIBLE SERINE CARBOXYPEPTIDASE"/>
    <property type="match status" value="1"/>
</dbReference>
<dbReference type="GO" id="GO:0004185">
    <property type="term" value="F:serine-type carboxypeptidase activity"/>
    <property type="evidence" value="ECO:0007669"/>
    <property type="project" value="UniProtKB-UniRule"/>
</dbReference>
<sequence length="339" mass="39067">MIYENGPALINENGDLIDNPYSWNKNLNIVYIDNPVGSGYSYVEDSNGYIKDEIEMANQLEIMISVFYSKYTKFNGKQLYIFGESYAGKYIPAISYRIHQKGNKYNLKGFAIGDGLTDPIYQIPHWGEYAYSVGLIDNLQKQKIIQIENQAVEAIKSKDWINAYWLFTSALDTTTSLAGNINEDDFRKYSDYDFNPGIKYFNDEAVKKKFGANSNWNLCYNVSRKAMYADFCQSIKPLVDVLIQAGYKALFYNGQFDLAINSMGSNAWINNINWNGKQNYYNTPNKIWKTDNKISGYVKNYKNLYRIIILAAGHMSPIDQPKNLLDMITRFTTDQPFER</sequence>
<dbReference type="SUPFAM" id="SSF53474">
    <property type="entry name" value="alpha/beta-Hydrolases"/>
    <property type="match status" value="1"/>
</dbReference>
<keyword evidence="2 7" id="KW-0121">Carboxypeptidase</keyword>
<keyword evidence="5 7" id="KW-0378">Hydrolase</keyword>
<keyword evidence="4" id="KW-0732">Signal</keyword>
<dbReference type="Proteomes" id="UP001146793">
    <property type="component" value="Unassembled WGS sequence"/>
</dbReference>
<organism evidence="8 9">
    <name type="scientific">Anaeramoeba flamelloides</name>
    <dbReference type="NCBI Taxonomy" id="1746091"/>
    <lineage>
        <taxon>Eukaryota</taxon>
        <taxon>Metamonada</taxon>
        <taxon>Anaeramoebidae</taxon>
        <taxon>Anaeramoeba</taxon>
    </lineage>
</organism>
<evidence type="ECO:0000256" key="6">
    <source>
        <dbReference type="ARBA" id="ARBA00023180"/>
    </source>
</evidence>
<evidence type="ECO:0000313" key="8">
    <source>
        <dbReference type="EMBL" id="KAJ3436444.1"/>
    </source>
</evidence>
<evidence type="ECO:0000256" key="2">
    <source>
        <dbReference type="ARBA" id="ARBA00022645"/>
    </source>
</evidence>
<comment type="caution">
    <text evidence="8">The sequence shown here is derived from an EMBL/GenBank/DDBJ whole genome shotgun (WGS) entry which is preliminary data.</text>
</comment>
<keyword evidence="6" id="KW-0325">Glycoprotein</keyword>
<name>A0AAV7Z5X9_9EUKA</name>
<dbReference type="PRINTS" id="PR00724">
    <property type="entry name" value="CRBOXYPTASEC"/>
</dbReference>
<dbReference type="EMBL" id="JANTQA010000036">
    <property type="protein sequence ID" value="KAJ3436444.1"/>
    <property type="molecule type" value="Genomic_DNA"/>
</dbReference>
<dbReference type="AlphaFoldDB" id="A0AAV7Z5X9"/>
<protein>
    <recommendedName>
        <fullName evidence="7">Carboxypeptidase</fullName>
        <ecNumber evidence="7">3.4.16.-</ecNumber>
    </recommendedName>
</protein>
<evidence type="ECO:0000256" key="3">
    <source>
        <dbReference type="ARBA" id="ARBA00022670"/>
    </source>
</evidence>
<evidence type="ECO:0000256" key="1">
    <source>
        <dbReference type="ARBA" id="ARBA00009431"/>
    </source>
</evidence>
<gene>
    <name evidence="8" type="ORF">M0812_18502</name>
</gene>
<proteinExistence type="inferred from homology"/>
<dbReference type="InterPro" id="IPR001563">
    <property type="entry name" value="Peptidase_S10"/>
</dbReference>
<comment type="similarity">
    <text evidence="1 7">Belongs to the peptidase S10 family.</text>
</comment>
<evidence type="ECO:0000256" key="5">
    <source>
        <dbReference type="ARBA" id="ARBA00022801"/>
    </source>
</evidence>
<evidence type="ECO:0000256" key="4">
    <source>
        <dbReference type="ARBA" id="ARBA00022729"/>
    </source>
</evidence>
<evidence type="ECO:0000256" key="7">
    <source>
        <dbReference type="RuleBase" id="RU361156"/>
    </source>
</evidence>
<dbReference type="PANTHER" id="PTHR11802">
    <property type="entry name" value="SERINE PROTEASE FAMILY S10 SERINE CARBOXYPEPTIDASE"/>
    <property type="match status" value="1"/>
</dbReference>
<evidence type="ECO:0000313" key="9">
    <source>
        <dbReference type="Proteomes" id="UP001146793"/>
    </source>
</evidence>
<dbReference type="InterPro" id="IPR018202">
    <property type="entry name" value="Ser_caboxypep_ser_AS"/>
</dbReference>
<accession>A0AAV7Z5X9</accession>